<evidence type="ECO:0000313" key="2">
    <source>
        <dbReference type="Proteomes" id="UP001197609"/>
    </source>
</evidence>
<gene>
    <name evidence="1" type="ORF">K8G79_04615</name>
</gene>
<sequence>MNMTFAYDKKTKKPHYQVRHGDIHEEEFEEIFAGPMVVIGQRGPILKAVGRTFQGRFLTVVFIRRGGDHVHVITTWPTKRTQILLWHREMRKR</sequence>
<proteinExistence type="predicted"/>
<evidence type="ECO:0008006" key="3">
    <source>
        <dbReference type="Google" id="ProtNLM"/>
    </source>
</evidence>
<reference evidence="1 2" key="1">
    <citation type="journal article" date="2021" name="bioRxiv">
        <title>Unraveling nitrogen, sulfur and carbon metabolic pathways and microbial community transcriptional responses to substrate deprivation and toxicity stresses in a bioreactor mimicking anoxic brackish coastal sediment conditions.</title>
        <authorList>
            <person name="Martins P.D."/>
            <person name="Echeveste M.J."/>
            <person name="Arshad A."/>
            <person name="Kurth J."/>
            <person name="Ouboter H."/>
            <person name="Jetten M.S.M."/>
            <person name="Welte C.U."/>
        </authorList>
    </citation>
    <scope>NUCLEOTIDE SEQUENCE [LARGE SCALE GENOMIC DNA]</scope>
    <source>
        <strain evidence="1">MAG_38</strain>
    </source>
</reference>
<evidence type="ECO:0000313" key="1">
    <source>
        <dbReference type="EMBL" id="MBZ0159410.1"/>
    </source>
</evidence>
<name>A0AAJ1AGS6_9BACT</name>
<accession>A0AAJ1AGS6</accession>
<comment type="caution">
    <text evidence="1">The sequence shown here is derived from an EMBL/GenBank/DDBJ whole genome shotgun (WGS) entry which is preliminary data.</text>
</comment>
<protein>
    <recommendedName>
        <fullName evidence="3">BrnT family toxin</fullName>
    </recommendedName>
</protein>
<organism evidence="1 2">
    <name type="scientific">Candidatus Methylomirabilis tolerans</name>
    <dbReference type="NCBI Taxonomy" id="3123416"/>
    <lineage>
        <taxon>Bacteria</taxon>
        <taxon>Candidatus Methylomirabilota</taxon>
        <taxon>Candidatus Methylomirabilia</taxon>
        <taxon>Candidatus Methylomirabilales</taxon>
        <taxon>Candidatus Methylomirabilaceae</taxon>
        <taxon>Candidatus Methylomirabilis</taxon>
    </lineage>
</organism>
<dbReference type="Proteomes" id="UP001197609">
    <property type="component" value="Unassembled WGS sequence"/>
</dbReference>
<dbReference type="EMBL" id="JAIOIU010000048">
    <property type="protein sequence ID" value="MBZ0159410.1"/>
    <property type="molecule type" value="Genomic_DNA"/>
</dbReference>
<dbReference type="AlphaFoldDB" id="A0AAJ1AGS6"/>